<feature type="domain" description="Thioredoxin" evidence="4">
    <location>
        <begin position="32"/>
        <end position="218"/>
    </location>
</feature>
<feature type="region of interest" description="Disordered" evidence="2">
    <location>
        <begin position="34"/>
        <end position="53"/>
    </location>
</feature>
<evidence type="ECO:0000256" key="3">
    <source>
        <dbReference type="SAM" id="SignalP"/>
    </source>
</evidence>
<protein>
    <recommendedName>
        <fullName evidence="4">Thioredoxin domain-containing protein</fullName>
    </recommendedName>
</protein>
<evidence type="ECO:0000313" key="5">
    <source>
        <dbReference type="EMBL" id="GHI83012.1"/>
    </source>
</evidence>
<proteinExistence type="inferred from homology"/>
<sequence length="220" mass="24407">MKQKHLLVASVIVAAFAMAIASFAAFRPDGGPETVSATPAADARAVRDDSHRLTDPERSELTVSEFLDFECEVCGLYFPMIEQLKKEYGDRVTFVARYFPLPGHRNSYQAARAAEAAAQQGRFEDMYQKLFTTQSQWGEAKEAKDQVFRGYAQELGLDMAKYDTDVISAQTIARITADQRDGVGLKVQGTPTFFLDGGKVATPETYDAFKALIEQRLAEQ</sequence>
<comment type="similarity">
    <text evidence="1">Belongs to the thioredoxin family. DsbA subfamily.</text>
</comment>
<feature type="signal peptide" evidence="3">
    <location>
        <begin position="1"/>
        <end position="24"/>
    </location>
</feature>
<dbReference type="Pfam" id="PF13462">
    <property type="entry name" value="Thioredoxin_4"/>
    <property type="match status" value="1"/>
</dbReference>
<comment type="caution">
    <text evidence="5">The sequence shown here is derived from an EMBL/GenBank/DDBJ whole genome shotgun (WGS) entry which is preliminary data.</text>
</comment>
<feature type="compositionally biased region" description="Basic and acidic residues" evidence="2">
    <location>
        <begin position="44"/>
        <end position="53"/>
    </location>
</feature>
<evidence type="ECO:0000313" key="6">
    <source>
        <dbReference type="Proteomes" id="UP000600026"/>
    </source>
</evidence>
<dbReference type="Proteomes" id="UP000600026">
    <property type="component" value="Unassembled WGS sequence"/>
</dbReference>
<dbReference type="PANTHER" id="PTHR13887">
    <property type="entry name" value="GLUTATHIONE S-TRANSFERASE KAPPA"/>
    <property type="match status" value="1"/>
</dbReference>
<accession>A0A919LD66</accession>
<name>A0A919LD66_9ACTN</name>
<organism evidence="5 6">
    <name type="scientific">Streptomyces xanthophaeus</name>
    <dbReference type="NCBI Taxonomy" id="67385"/>
    <lineage>
        <taxon>Bacteria</taxon>
        <taxon>Bacillati</taxon>
        <taxon>Actinomycetota</taxon>
        <taxon>Actinomycetes</taxon>
        <taxon>Kitasatosporales</taxon>
        <taxon>Streptomycetaceae</taxon>
        <taxon>Streptomyces</taxon>
    </lineage>
</organism>
<dbReference type="SUPFAM" id="SSF52833">
    <property type="entry name" value="Thioredoxin-like"/>
    <property type="match status" value="1"/>
</dbReference>
<evidence type="ECO:0000259" key="4">
    <source>
        <dbReference type="PROSITE" id="PS51352"/>
    </source>
</evidence>
<evidence type="ECO:0000256" key="2">
    <source>
        <dbReference type="SAM" id="MobiDB-lite"/>
    </source>
</evidence>
<gene>
    <name evidence="5" type="ORF">Sxan_03760</name>
</gene>
<keyword evidence="3" id="KW-0732">Signal</keyword>
<evidence type="ECO:0000256" key="1">
    <source>
        <dbReference type="ARBA" id="ARBA00005791"/>
    </source>
</evidence>
<reference evidence="5" key="1">
    <citation type="submission" date="2020-09" db="EMBL/GenBank/DDBJ databases">
        <title>Whole genome shotgun sequence of Streptomyces xanthophaeus NBRC 12829.</title>
        <authorList>
            <person name="Komaki H."/>
            <person name="Tamura T."/>
        </authorList>
    </citation>
    <scope>NUCLEOTIDE SEQUENCE</scope>
    <source>
        <strain evidence="5">NBRC 12829</strain>
    </source>
</reference>
<dbReference type="PANTHER" id="PTHR13887:SF55">
    <property type="entry name" value="SLR0313 PROTEIN"/>
    <property type="match status" value="1"/>
</dbReference>
<dbReference type="InterPro" id="IPR036249">
    <property type="entry name" value="Thioredoxin-like_sf"/>
</dbReference>
<dbReference type="Gene3D" id="3.40.30.10">
    <property type="entry name" value="Glutaredoxin"/>
    <property type="match status" value="1"/>
</dbReference>
<keyword evidence="6" id="KW-1185">Reference proteome</keyword>
<dbReference type="EMBL" id="BNEE01000003">
    <property type="protein sequence ID" value="GHI83012.1"/>
    <property type="molecule type" value="Genomic_DNA"/>
</dbReference>
<dbReference type="AlphaFoldDB" id="A0A919LD66"/>
<dbReference type="PROSITE" id="PS51352">
    <property type="entry name" value="THIOREDOXIN_2"/>
    <property type="match status" value="1"/>
</dbReference>
<dbReference type="InterPro" id="IPR013766">
    <property type="entry name" value="Thioredoxin_domain"/>
</dbReference>
<feature type="chain" id="PRO_5037034358" description="Thioredoxin domain-containing protein" evidence="3">
    <location>
        <begin position="25"/>
        <end position="220"/>
    </location>
</feature>
<dbReference type="InterPro" id="IPR012336">
    <property type="entry name" value="Thioredoxin-like_fold"/>
</dbReference>